<evidence type="ECO:0000313" key="2">
    <source>
        <dbReference type="EMBL" id="OTO07939.1"/>
    </source>
</evidence>
<dbReference type="AlphaFoldDB" id="A0A242CCP8"/>
<dbReference type="EMBL" id="NGLE02000001">
    <property type="protein sequence ID" value="MEI5993681.1"/>
    <property type="molecule type" value="Genomic_DNA"/>
</dbReference>
<reference evidence="1 3" key="2">
    <citation type="submission" date="2018-07" db="EMBL/GenBank/DDBJ databases">
        <title>The Genome Sequence of Enterococcus sp. DIV0659b.</title>
        <authorList>
            <consortium name="The Broad Institute Genomics Platform"/>
            <consortium name="The Broad Institute Genomic Center for Infectious Diseases"/>
            <person name="Earl A."/>
            <person name="Manson A."/>
            <person name="Schwartman J."/>
            <person name="Gilmore M."/>
            <person name="Abouelleil A."/>
            <person name="Cao P."/>
            <person name="Chapman S."/>
            <person name="Cusick C."/>
            <person name="Shea T."/>
            <person name="Young S."/>
            <person name="Neafsey D."/>
            <person name="Nusbaum C."/>
            <person name="Birren B."/>
        </authorList>
    </citation>
    <scope>NUCLEOTIDE SEQUENCE [LARGE SCALE GENOMIC DNA]</scope>
    <source>
        <strain evidence="1 3">4G2_DIV0659</strain>
    </source>
</reference>
<proteinExistence type="predicted"/>
<keyword evidence="3" id="KW-1185">Reference proteome</keyword>
<reference evidence="2" key="1">
    <citation type="submission" date="2017-05" db="EMBL/GenBank/DDBJ databases">
        <title>The Genome Sequence of Enterococcus sp. 4G2_DIV0659.</title>
        <authorList>
            <consortium name="The Broad Institute Genomics Platform"/>
            <consortium name="The Broad Institute Genomic Center for Infectious Diseases"/>
            <person name="Earl A."/>
            <person name="Manson A."/>
            <person name="Schwartman J."/>
            <person name="Gilmore M."/>
            <person name="Abouelleil A."/>
            <person name="Cao P."/>
            <person name="Chapman S."/>
            <person name="Cusick C."/>
            <person name="Shea T."/>
            <person name="Young S."/>
            <person name="Neafsey D."/>
            <person name="Nusbaum C."/>
            <person name="Birren B."/>
        </authorList>
    </citation>
    <scope>NUCLEOTIDE SEQUENCE [LARGE SCALE GENOMIC DNA]</scope>
    <source>
        <strain evidence="2">4G2_DIV0659</strain>
    </source>
</reference>
<comment type="caution">
    <text evidence="2">The sequence shown here is derived from an EMBL/GenBank/DDBJ whole genome shotgun (WGS) entry which is preliminary data.</text>
</comment>
<protein>
    <submittedName>
        <fullName evidence="2">Uncharacterized protein</fullName>
    </submittedName>
</protein>
<evidence type="ECO:0000313" key="1">
    <source>
        <dbReference type="EMBL" id="MEI5993681.1"/>
    </source>
</evidence>
<accession>A0A242CCP8</accession>
<dbReference type="Proteomes" id="UP000195139">
    <property type="component" value="Unassembled WGS sequence"/>
</dbReference>
<dbReference type="EMBL" id="NGLE01000003">
    <property type="protein sequence ID" value="OTO07939.1"/>
    <property type="molecule type" value="Genomic_DNA"/>
</dbReference>
<gene>
    <name evidence="1" type="ORF">A5880_001228</name>
    <name evidence="2" type="ORF">A5880_002209</name>
</gene>
<dbReference type="RefSeq" id="WP_086331087.1">
    <property type="nucleotide sequence ID" value="NZ_NGLE02000001.1"/>
</dbReference>
<organism evidence="2">
    <name type="scientific">Candidatus Enterococcus mansonii</name>
    <dbReference type="NCBI Taxonomy" id="1834181"/>
    <lineage>
        <taxon>Bacteria</taxon>
        <taxon>Bacillati</taxon>
        <taxon>Bacillota</taxon>
        <taxon>Bacilli</taxon>
        <taxon>Lactobacillales</taxon>
        <taxon>Enterococcaceae</taxon>
        <taxon>Enterococcus</taxon>
    </lineage>
</organism>
<dbReference type="STRING" id="1834181.A5880_002209"/>
<evidence type="ECO:0000313" key="3">
    <source>
        <dbReference type="Proteomes" id="UP000195139"/>
    </source>
</evidence>
<name>A0A242CCP8_9ENTE</name>
<sequence>MKRCFPRLSKFWIKRRDLELSTYFNVLKYAGSSVDQDILYLTYGGFLVKNGEHQECRIGKEASMAYSLGLYLESFHHDDPKLFMENVKKNIKMRLAPPIVFVKGELFDESIQQVPVVCCGYSEDALLIVNPKTGEEQCITIESCIRTNGQWEMIMLNVPGMSKITDVSIKFSVQSAVSYYLKRFNAAMVTKKQEQLLKNIYMSQGNLQQLKWLEIAEAYQELLTKETRTQLQAMAIYYETVTRMKGEIVV</sequence>